<name>A0A8X7WKG2_BRACI</name>
<accession>A0A8X7WKG2</accession>
<evidence type="ECO:0000256" key="2">
    <source>
        <dbReference type="ARBA" id="ARBA00022741"/>
    </source>
</evidence>
<evidence type="ECO:0000259" key="4">
    <source>
        <dbReference type="PROSITE" id="PS51720"/>
    </source>
</evidence>
<organism evidence="5 6">
    <name type="scientific">Brassica carinata</name>
    <name type="common">Ethiopian mustard</name>
    <name type="synonym">Abyssinian cabbage</name>
    <dbReference type="NCBI Taxonomy" id="52824"/>
    <lineage>
        <taxon>Eukaryota</taxon>
        <taxon>Viridiplantae</taxon>
        <taxon>Streptophyta</taxon>
        <taxon>Embryophyta</taxon>
        <taxon>Tracheophyta</taxon>
        <taxon>Spermatophyta</taxon>
        <taxon>Magnoliopsida</taxon>
        <taxon>eudicotyledons</taxon>
        <taxon>Gunneridae</taxon>
        <taxon>Pentapetalae</taxon>
        <taxon>rosids</taxon>
        <taxon>malvids</taxon>
        <taxon>Brassicales</taxon>
        <taxon>Brassicaceae</taxon>
        <taxon>Brassiceae</taxon>
        <taxon>Brassica</taxon>
    </lineage>
</organism>
<keyword evidence="6" id="KW-1185">Reference proteome</keyword>
<dbReference type="EMBL" id="JAAMPC010000001">
    <property type="protein sequence ID" value="KAG2331346.1"/>
    <property type="molecule type" value="Genomic_DNA"/>
</dbReference>
<dbReference type="AlphaFoldDB" id="A0A8X7WKG2"/>
<dbReference type="InterPro" id="IPR006703">
    <property type="entry name" value="G_AIG1"/>
</dbReference>
<dbReference type="Proteomes" id="UP000886595">
    <property type="component" value="Unassembled WGS sequence"/>
</dbReference>
<evidence type="ECO:0000313" key="5">
    <source>
        <dbReference type="EMBL" id="KAG2331346.1"/>
    </source>
</evidence>
<keyword evidence="3" id="KW-0342">GTP-binding</keyword>
<comment type="caution">
    <text evidence="5">The sequence shown here is derived from an EMBL/GenBank/DDBJ whole genome shotgun (WGS) entry which is preliminary data.</text>
</comment>
<comment type="similarity">
    <text evidence="1">Belongs to the TRAFAC class TrmE-Era-EngA-EngB-Septin-like GTPase superfamily. AIG1/Toc34/Toc159-like paraseptin GTPase family. IAN subfamily.</text>
</comment>
<gene>
    <name evidence="5" type="ORF">Bca52824_002526</name>
</gene>
<evidence type="ECO:0000313" key="6">
    <source>
        <dbReference type="Proteomes" id="UP000886595"/>
    </source>
</evidence>
<dbReference type="GO" id="GO:0005525">
    <property type="term" value="F:GTP binding"/>
    <property type="evidence" value="ECO:0007669"/>
    <property type="project" value="UniProtKB-KW"/>
</dbReference>
<dbReference type="InterPro" id="IPR027417">
    <property type="entry name" value="P-loop_NTPase"/>
</dbReference>
<proteinExistence type="inferred from homology"/>
<dbReference type="InterPro" id="IPR045058">
    <property type="entry name" value="GIMA/IAN/Toc"/>
</dbReference>
<feature type="domain" description="AIG1-type G" evidence="4">
    <location>
        <begin position="14"/>
        <end position="222"/>
    </location>
</feature>
<dbReference type="CDD" id="cd01852">
    <property type="entry name" value="AIG1"/>
    <property type="match status" value="1"/>
</dbReference>
<protein>
    <recommendedName>
        <fullName evidence="4">AIG1-type G domain-containing protein</fullName>
    </recommendedName>
</protein>
<dbReference type="Pfam" id="PF04548">
    <property type="entry name" value="AIG1"/>
    <property type="match status" value="1"/>
</dbReference>
<dbReference type="OrthoDB" id="8954335at2759"/>
<dbReference type="SUPFAM" id="SSF52540">
    <property type="entry name" value="P-loop containing nucleoside triphosphate hydrolases"/>
    <property type="match status" value="1"/>
</dbReference>
<dbReference type="Gene3D" id="3.40.50.300">
    <property type="entry name" value="P-loop containing nucleotide triphosphate hydrolases"/>
    <property type="match status" value="1"/>
</dbReference>
<evidence type="ECO:0000256" key="3">
    <source>
        <dbReference type="ARBA" id="ARBA00023134"/>
    </source>
</evidence>
<dbReference type="PANTHER" id="PTHR10903:SF164">
    <property type="entry name" value="IMMUNE-ASSOCIATED NUCLEOTIDE-BINDING PROTEIN 7"/>
    <property type="match status" value="1"/>
</dbReference>
<evidence type="ECO:0000256" key="1">
    <source>
        <dbReference type="ARBA" id="ARBA00008535"/>
    </source>
</evidence>
<dbReference type="FunFam" id="3.40.50.300:FF:000840">
    <property type="entry name" value="Immune-associated nucleotide-binding protein 9"/>
    <property type="match status" value="1"/>
</dbReference>
<dbReference type="PROSITE" id="PS51720">
    <property type="entry name" value="G_AIG1"/>
    <property type="match status" value="1"/>
</dbReference>
<sequence>MNKGGAEQGGHSSKQVENIVLVGRTGNGKSATGNSLIGKRVFVSKPHASGVTMKCQTHEAVTKDGHRINVIDTPGLFDIAVSAEFISKEIVRCLTLAEGGIHAVILVLSARTRMTQEEESTLSTLQALFGSQILAYVIVVFTGGDVLAENNETLEEYLGRDCPVFIREVIKLSGNRMVLFDNRTHDEGKKAEQVHKLLSLVDKIRKTHHGDAYTDDMYHEIKAEQHKLRKQHEELESKNHPADLVSQMKDKLQASYQEKMDQMSSTMEKKLKSALEEQENMSSALSATVGFLPDGMPTVSVSVPMKPLRGGHCSIL</sequence>
<reference evidence="5 6" key="1">
    <citation type="submission" date="2020-02" db="EMBL/GenBank/DDBJ databases">
        <authorList>
            <person name="Ma Q."/>
            <person name="Huang Y."/>
            <person name="Song X."/>
            <person name="Pei D."/>
        </authorList>
    </citation>
    <scope>NUCLEOTIDE SEQUENCE [LARGE SCALE GENOMIC DNA]</scope>
    <source>
        <strain evidence="5">Sxm20200214</strain>
        <tissue evidence="5">Leaf</tissue>
    </source>
</reference>
<keyword evidence="2" id="KW-0547">Nucleotide-binding</keyword>
<dbReference type="PANTHER" id="PTHR10903">
    <property type="entry name" value="GTPASE, IMAP FAMILY MEMBER-RELATED"/>
    <property type="match status" value="1"/>
</dbReference>